<evidence type="ECO:0000313" key="2">
    <source>
        <dbReference type="Proteomes" id="UP000249789"/>
    </source>
</evidence>
<name>A0A8G1W278_9EURO</name>
<keyword evidence="2" id="KW-1185">Reference proteome</keyword>
<dbReference type="SUPFAM" id="SSF52540">
    <property type="entry name" value="P-loop containing nucleoside triphosphate hydrolases"/>
    <property type="match status" value="1"/>
</dbReference>
<dbReference type="InterPro" id="IPR053226">
    <property type="entry name" value="Pyrrolopyrazine_biosynth_F"/>
</dbReference>
<dbReference type="Proteomes" id="UP000249789">
    <property type="component" value="Unassembled WGS sequence"/>
</dbReference>
<dbReference type="PANTHER" id="PTHR48419:SF1">
    <property type="entry name" value="SULFOTRANSFERASE DOMAIN-CONTAINING PROTEIN"/>
    <property type="match status" value="1"/>
</dbReference>
<dbReference type="RefSeq" id="XP_040805745.1">
    <property type="nucleotide sequence ID" value="XM_040949494.1"/>
</dbReference>
<dbReference type="OrthoDB" id="3650366at2759"/>
<reference evidence="1 2" key="1">
    <citation type="submission" date="2018-02" db="EMBL/GenBank/DDBJ databases">
        <title>The genomes of Aspergillus section Nigri reveals drivers in fungal speciation.</title>
        <authorList>
            <consortium name="DOE Joint Genome Institute"/>
            <person name="Vesth T.C."/>
            <person name="Nybo J."/>
            <person name="Theobald S."/>
            <person name="Brandl J."/>
            <person name="Frisvad J.C."/>
            <person name="Nielsen K.F."/>
            <person name="Lyhne E.K."/>
            <person name="Kogle M.E."/>
            <person name="Kuo A."/>
            <person name="Riley R."/>
            <person name="Clum A."/>
            <person name="Nolan M."/>
            <person name="Lipzen A."/>
            <person name="Salamov A."/>
            <person name="Henrissat B."/>
            <person name="Wiebenga A."/>
            <person name="De vries R.P."/>
            <person name="Grigoriev I.V."/>
            <person name="Mortensen U.H."/>
            <person name="Andersen M.R."/>
            <person name="Baker S.E."/>
        </authorList>
    </citation>
    <scope>NUCLEOTIDE SEQUENCE [LARGE SCALE GENOMIC DNA]</scope>
    <source>
        <strain evidence="1 2">CBS 313.89</strain>
    </source>
</reference>
<organism evidence="1 2">
    <name type="scientific">Aspergillus fijiensis CBS 313.89</name>
    <dbReference type="NCBI Taxonomy" id="1448319"/>
    <lineage>
        <taxon>Eukaryota</taxon>
        <taxon>Fungi</taxon>
        <taxon>Dikarya</taxon>
        <taxon>Ascomycota</taxon>
        <taxon>Pezizomycotina</taxon>
        <taxon>Eurotiomycetes</taxon>
        <taxon>Eurotiomycetidae</taxon>
        <taxon>Eurotiales</taxon>
        <taxon>Aspergillaceae</taxon>
        <taxon>Aspergillus</taxon>
    </lineage>
</organism>
<dbReference type="InterPro" id="IPR027417">
    <property type="entry name" value="P-loop_NTPase"/>
</dbReference>
<dbReference type="GeneID" id="63866828"/>
<dbReference type="PANTHER" id="PTHR48419">
    <property type="entry name" value="SULFOTRANSFERASE DOMAIN-CONTAINING PROTEIN"/>
    <property type="match status" value="1"/>
</dbReference>
<evidence type="ECO:0000313" key="1">
    <source>
        <dbReference type="EMBL" id="RAK81735.1"/>
    </source>
</evidence>
<protein>
    <submittedName>
        <fullName evidence="1">Uncharacterized protein</fullName>
    </submittedName>
</protein>
<proteinExistence type="predicted"/>
<accession>A0A8G1W278</accession>
<dbReference type="VEuPathDB" id="FungiDB:BO72DRAFT_513907"/>
<dbReference type="AlphaFoldDB" id="A0A8G1W278"/>
<gene>
    <name evidence="1" type="ORF">BO72DRAFT_513907</name>
</gene>
<dbReference type="Gene3D" id="3.40.50.300">
    <property type="entry name" value="P-loop containing nucleotide triphosphate hydrolases"/>
    <property type="match status" value="1"/>
</dbReference>
<dbReference type="EMBL" id="KZ824624">
    <property type="protein sequence ID" value="RAK81735.1"/>
    <property type="molecule type" value="Genomic_DNA"/>
</dbReference>
<sequence length="349" mass="39639">MSTANNPPLLIITHPRSASNLFMRILSLPDHPSVLAAESGGYFFYPALSHLRAARLLDRTPEHWTDQETSAMQQVFQSCSDNFRHLISAAQAAGKRAVIKEHAPFLIRPEVRADFVHRRGRQQQQQQQQLIATPSKMNIEIGAYSHSSAPSNGNETVLPDEVLLQCVPAFLIRHPALAFPSYYRLRRSFADGDCQKLESMMSNLAAICSLRWTRSLYVWYIAAWEGQGQRQQRSPPILLEADDLIERPELARHSCDLVGLDSTRVRFEWGAVVDPEELAEHPIRRHTRATLMASSGIITQGQTFRGLSVDGEVVKWRAEFGDFVATRLLHWVQEAMPDYEYLWGRRVVL</sequence>